<protein>
    <submittedName>
        <fullName evidence="6">Ribosome recycling factor-domain-containing protein</fullName>
    </submittedName>
</protein>
<dbReference type="Pfam" id="PF01765">
    <property type="entry name" value="RRF"/>
    <property type="match status" value="1"/>
</dbReference>
<dbReference type="EMBL" id="MU857637">
    <property type="protein sequence ID" value="KAK4248482.1"/>
    <property type="molecule type" value="Genomic_DNA"/>
</dbReference>
<dbReference type="GO" id="GO:0005739">
    <property type="term" value="C:mitochondrion"/>
    <property type="evidence" value="ECO:0007669"/>
    <property type="project" value="TreeGrafter"/>
</dbReference>
<reference evidence="6" key="2">
    <citation type="submission" date="2023-05" db="EMBL/GenBank/DDBJ databases">
        <authorList>
            <consortium name="Lawrence Berkeley National Laboratory"/>
            <person name="Steindorff A."/>
            <person name="Hensen N."/>
            <person name="Bonometti L."/>
            <person name="Westerberg I."/>
            <person name="Brannstrom I.O."/>
            <person name="Guillou S."/>
            <person name="Cros-Aarteil S."/>
            <person name="Calhoun S."/>
            <person name="Haridas S."/>
            <person name="Kuo A."/>
            <person name="Mondo S."/>
            <person name="Pangilinan J."/>
            <person name="Riley R."/>
            <person name="Labutti K."/>
            <person name="Andreopoulos B."/>
            <person name="Lipzen A."/>
            <person name="Chen C."/>
            <person name="Yanf M."/>
            <person name="Daum C."/>
            <person name="Ng V."/>
            <person name="Clum A."/>
            <person name="Ohm R."/>
            <person name="Martin F."/>
            <person name="Silar P."/>
            <person name="Natvig D."/>
            <person name="Lalanne C."/>
            <person name="Gautier V."/>
            <person name="Ament-Velasquez S.L."/>
            <person name="Kruys A."/>
            <person name="Hutchinson M.I."/>
            <person name="Powell A.J."/>
            <person name="Barry K."/>
            <person name="Miller A.N."/>
            <person name="Grigoriev I.V."/>
            <person name="Debuchy R."/>
            <person name="Gladieux P."/>
            <person name="Thoren M.H."/>
            <person name="Johannesson H."/>
        </authorList>
    </citation>
    <scope>NUCLEOTIDE SEQUENCE</scope>
    <source>
        <strain evidence="6">CBS 359.72</strain>
    </source>
</reference>
<dbReference type="Proteomes" id="UP001303647">
    <property type="component" value="Unassembled WGS sequence"/>
</dbReference>
<dbReference type="InterPro" id="IPR002661">
    <property type="entry name" value="Ribosome_recyc_fac"/>
</dbReference>
<sequence length="309" mass="34152">MRPLRAANGILRGVATGSAPRRITLSSVHTLSPTTPSSHITSSTSSTGSNLPWQRTLARPFSHTVPCQKKKSKRGKDKTDEVNAEHEDVPKSKRSSQKDTTAAAGGEAADTPDPFDFSDVQAAFDRADKHFTEDLKKLRSGGRFNADAIGAIPVQVDNKDNKQRGASSATFPLRELATVAPLGGRRWSILAFEESSVKPILSAVQRSEDFNQQPQRSEDNPLELTMTVEPERADALARRAKTVCQAWRDRVRDEARRRSDLHKKWRGDGLLLSDDAHKLKDKLQKLQDERMKGIQAKEKEVVAAIMARG</sequence>
<reference evidence="6" key="1">
    <citation type="journal article" date="2023" name="Mol. Phylogenet. Evol.">
        <title>Genome-scale phylogeny and comparative genomics of the fungal order Sordariales.</title>
        <authorList>
            <person name="Hensen N."/>
            <person name="Bonometti L."/>
            <person name="Westerberg I."/>
            <person name="Brannstrom I.O."/>
            <person name="Guillou S."/>
            <person name="Cros-Aarteil S."/>
            <person name="Calhoun S."/>
            <person name="Haridas S."/>
            <person name="Kuo A."/>
            <person name="Mondo S."/>
            <person name="Pangilinan J."/>
            <person name="Riley R."/>
            <person name="LaButti K."/>
            <person name="Andreopoulos B."/>
            <person name="Lipzen A."/>
            <person name="Chen C."/>
            <person name="Yan M."/>
            <person name="Daum C."/>
            <person name="Ng V."/>
            <person name="Clum A."/>
            <person name="Steindorff A."/>
            <person name="Ohm R.A."/>
            <person name="Martin F."/>
            <person name="Silar P."/>
            <person name="Natvig D.O."/>
            <person name="Lalanne C."/>
            <person name="Gautier V."/>
            <person name="Ament-Velasquez S.L."/>
            <person name="Kruys A."/>
            <person name="Hutchinson M.I."/>
            <person name="Powell A.J."/>
            <person name="Barry K."/>
            <person name="Miller A.N."/>
            <person name="Grigoriev I.V."/>
            <person name="Debuchy R."/>
            <person name="Gladieux P."/>
            <person name="Hiltunen Thoren M."/>
            <person name="Johannesson H."/>
        </authorList>
    </citation>
    <scope>NUCLEOTIDE SEQUENCE</scope>
    <source>
        <strain evidence="6">CBS 359.72</strain>
    </source>
</reference>
<evidence type="ECO:0000256" key="1">
    <source>
        <dbReference type="ARBA" id="ARBA00005912"/>
    </source>
</evidence>
<evidence type="ECO:0000313" key="6">
    <source>
        <dbReference type="EMBL" id="KAK4248482.1"/>
    </source>
</evidence>
<evidence type="ECO:0000256" key="3">
    <source>
        <dbReference type="ARBA" id="ARBA00024909"/>
    </source>
</evidence>
<feature type="region of interest" description="Disordered" evidence="4">
    <location>
        <begin position="14"/>
        <end position="117"/>
    </location>
</feature>
<dbReference type="AlphaFoldDB" id="A0AAN7CWE3"/>
<comment type="function">
    <text evidence="3">Necessary for protein synthesis in mitochondria. Functions as a ribosome recycling factor in mitochondria.</text>
</comment>
<dbReference type="InterPro" id="IPR023584">
    <property type="entry name" value="Ribosome_recyc_fac_dom"/>
</dbReference>
<dbReference type="PANTHER" id="PTHR20982:SF3">
    <property type="entry name" value="MITOCHONDRIAL RIBOSOME RECYCLING FACTOR PSEUDO 1"/>
    <property type="match status" value="1"/>
</dbReference>
<dbReference type="SUPFAM" id="SSF55194">
    <property type="entry name" value="Ribosome recycling factor, RRF"/>
    <property type="match status" value="1"/>
</dbReference>
<comment type="caution">
    <text evidence="6">The sequence shown here is derived from an EMBL/GenBank/DDBJ whole genome shotgun (WGS) entry which is preliminary data.</text>
</comment>
<accession>A0AAN7CWE3</accession>
<feature type="compositionally biased region" description="Low complexity" evidence="4">
    <location>
        <begin position="99"/>
        <end position="114"/>
    </location>
</feature>
<gene>
    <name evidence="6" type="ORF">C7999DRAFT_13595</name>
</gene>
<keyword evidence="2" id="KW-0648">Protein biosynthesis</keyword>
<feature type="compositionally biased region" description="Basic and acidic residues" evidence="4">
    <location>
        <begin position="77"/>
        <end position="91"/>
    </location>
</feature>
<dbReference type="Gene3D" id="1.10.132.20">
    <property type="entry name" value="Ribosome-recycling factor"/>
    <property type="match status" value="1"/>
</dbReference>
<dbReference type="GO" id="GO:0006412">
    <property type="term" value="P:translation"/>
    <property type="evidence" value="ECO:0007669"/>
    <property type="project" value="UniProtKB-KW"/>
</dbReference>
<organism evidence="6 7">
    <name type="scientific">Corynascus novoguineensis</name>
    <dbReference type="NCBI Taxonomy" id="1126955"/>
    <lineage>
        <taxon>Eukaryota</taxon>
        <taxon>Fungi</taxon>
        <taxon>Dikarya</taxon>
        <taxon>Ascomycota</taxon>
        <taxon>Pezizomycotina</taxon>
        <taxon>Sordariomycetes</taxon>
        <taxon>Sordariomycetidae</taxon>
        <taxon>Sordariales</taxon>
        <taxon>Chaetomiaceae</taxon>
        <taxon>Corynascus</taxon>
    </lineage>
</organism>
<dbReference type="PANTHER" id="PTHR20982">
    <property type="entry name" value="RIBOSOME RECYCLING FACTOR"/>
    <property type="match status" value="1"/>
</dbReference>
<proteinExistence type="inferred from homology"/>
<evidence type="ECO:0000256" key="4">
    <source>
        <dbReference type="SAM" id="MobiDB-lite"/>
    </source>
</evidence>
<evidence type="ECO:0000256" key="2">
    <source>
        <dbReference type="ARBA" id="ARBA00022917"/>
    </source>
</evidence>
<keyword evidence="7" id="KW-1185">Reference proteome</keyword>
<dbReference type="Gene3D" id="3.30.1360.40">
    <property type="match status" value="1"/>
</dbReference>
<feature type="domain" description="Ribosome recycling factor" evidence="5">
    <location>
        <begin position="132"/>
        <end position="306"/>
    </location>
</feature>
<name>A0AAN7CWE3_9PEZI</name>
<comment type="similarity">
    <text evidence="1">Belongs to the RRF family.</text>
</comment>
<evidence type="ECO:0000259" key="5">
    <source>
        <dbReference type="Pfam" id="PF01765"/>
    </source>
</evidence>
<evidence type="ECO:0000313" key="7">
    <source>
        <dbReference type="Proteomes" id="UP001303647"/>
    </source>
</evidence>
<dbReference type="GO" id="GO:0043023">
    <property type="term" value="F:ribosomal large subunit binding"/>
    <property type="evidence" value="ECO:0007669"/>
    <property type="project" value="TreeGrafter"/>
</dbReference>
<feature type="compositionally biased region" description="Low complexity" evidence="4">
    <location>
        <begin position="24"/>
        <end position="49"/>
    </location>
</feature>
<dbReference type="InterPro" id="IPR036191">
    <property type="entry name" value="RRF_sf"/>
</dbReference>